<gene>
    <name evidence="2" type="ORF">HNQ92_003855</name>
</gene>
<evidence type="ECO:0000313" key="2">
    <source>
        <dbReference type="EMBL" id="MBB5285695.1"/>
    </source>
</evidence>
<keyword evidence="1" id="KW-0472">Membrane</keyword>
<comment type="caution">
    <text evidence="2">The sequence shown here is derived from an EMBL/GenBank/DDBJ whole genome shotgun (WGS) entry which is preliminary data.</text>
</comment>
<dbReference type="EMBL" id="JACHGF010000006">
    <property type="protein sequence ID" value="MBB5285695.1"/>
    <property type="molecule type" value="Genomic_DNA"/>
</dbReference>
<protein>
    <submittedName>
        <fullName evidence="2">Uncharacterized protein</fullName>
    </submittedName>
</protein>
<accession>A0A840TS08</accession>
<keyword evidence="1" id="KW-0812">Transmembrane</keyword>
<dbReference type="AlphaFoldDB" id="A0A840TS08"/>
<feature type="transmembrane region" description="Helical" evidence="1">
    <location>
        <begin position="20"/>
        <end position="48"/>
    </location>
</feature>
<evidence type="ECO:0000313" key="3">
    <source>
        <dbReference type="Proteomes" id="UP000557307"/>
    </source>
</evidence>
<evidence type="ECO:0000256" key="1">
    <source>
        <dbReference type="SAM" id="Phobius"/>
    </source>
</evidence>
<sequence>MTPSSHTESNELPSWANIGIYLFLLAILAVFGDLFVFIVGFLGLTVIFTSYFSGKSSHEEHH</sequence>
<keyword evidence="1" id="KW-1133">Transmembrane helix</keyword>
<organism evidence="2 3">
    <name type="scientific">Rhabdobacter roseus</name>
    <dbReference type="NCBI Taxonomy" id="1655419"/>
    <lineage>
        <taxon>Bacteria</taxon>
        <taxon>Pseudomonadati</taxon>
        <taxon>Bacteroidota</taxon>
        <taxon>Cytophagia</taxon>
        <taxon>Cytophagales</taxon>
        <taxon>Cytophagaceae</taxon>
        <taxon>Rhabdobacter</taxon>
    </lineage>
</organism>
<dbReference type="Proteomes" id="UP000557307">
    <property type="component" value="Unassembled WGS sequence"/>
</dbReference>
<proteinExistence type="predicted"/>
<keyword evidence="3" id="KW-1185">Reference proteome</keyword>
<name>A0A840TS08_9BACT</name>
<dbReference type="RefSeq" id="WP_184176104.1">
    <property type="nucleotide sequence ID" value="NZ_JACHGF010000006.1"/>
</dbReference>
<reference evidence="2 3" key="1">
    <citation type="submission" date="2020-08" db="EMBL/GenBank/DDBJ databases">
        <title>Genomic Encyclopedia of Type Strains, Phase IV (KMG-IV): sequencing the most valuable type-strain genomes for metagenomic binning, comparative biology and taxonomic classification.</title>
        <authorList>
            <person name="Goeker M."/>
        </authorList>
    </citation>
    <scope>NUCLEOTIDE SEQUENCE [LARGE SCALE GENOMIC DNA]</scope>
    <source>
        <strain evidence="2 3">DSM 105074</strain>
    </source>
</reference>